<sequence>MTSQEKKLKNFNQYSENGDIPSAVEYAMNYSGYNSKTRQSEHLLWSLQAGSVLQREGQFELSTQLLDSAEVQMRREDTENTLAKSGELVGSIATNDAMLDYEAMHYDGVMANTIKAWNFISLGDYKNARVELNRAEERQRRASEYFSNEIIEQKNQLASSGDIGQFVKRTINSKDMKYALEDAGIFTGQWQHYNGYVNPFTTYSYGLNLLLVAKDRSDYNNAANAFQRVYQLTGSESVKKDYLLAKSLSKKRSASLSNNIWVIVENGQTLTKEEKRLDIPMFLFSDSISYVGVALPRLNKRGLAFSNIKINGKSTELLSDMDKVVAAEFDKKFPQILTRELIRMTVKTAGQKLLDQESDWLGGAGAAYTIATTGADVRSFTALPSQYQIARLTKKSNEVVVQAGQYRIPVQLDKQSGNHIIWVSATSKYVTPKVKVFNI</sequence>
<organism evidence="1 2">
    <name type="scientific">Aliivibrio finisterrensis</name>
    <dbReference type="NCBI Taxonomy" id="511998"/>
    <lineage>
        <taxon>Bacteria</taxon>
        <taxon>Pseudomonadati</taxon>
        <taxon>Pseudomonadota</taxon>
        <taxon>Gammaproteobacteria</taxon>
        <taxon>Vibrionales</taxon>
        <taxon>Vibrionaceae</taxon>
        <taxon>Aliivibrio</taxon>
    </lineage>
</organism>
<evidence type="ECO:0000313" key="1">
    <source>
        <dbReference type="EMBL" id="KAB2826243.1"/>
    </source>
</evidence>
<dbReference type="Proteomes" id="UP000434870">
    <property type="component" value="Unassembled WGS sequence"/>
</dbReference>
<proteinExistence type="predicted"/>
<dbReference type="EMBL" id="WBVP01000002">
    <property type="protein sequence ID" value="KAB2826243.1"/>
    <property type="molecule type" value="Genomic_DNA"/>
</dbReference>
<evidence type="ECO:0000313" key="2">
    <source>
        <dbReference type="Proteomes" id="UP000434870"/>
    </source>
</evidence>
<protein>
    <submittedName>
        <fullName evidence="1">Uncharacterized protein</fullName>
    </submittedName>
</protein>
<gene>
    <name evidence="1" type="ORF">F8B77_02920</name>
</gene>
<dbReference type="AlphaFoldDB" id="A0A6N6RXB9"/>
<name>A0A6N6RXB9_9GAMM</name>
<comment type="caution">
    <text evidence="1">The sequence shown here is derived from an EMBL/GenBank/DDBJ whole genome shotgun (WGS) entry which is preliminary data.</text>
</comment>
<accession>A0A6N6RXB9</accession>
<reference evidence="1 2" key="1">
    <citation type="submission" date="2019-09" db="EMBL/GenBank/DDBJ databases">
        <title>Genome of Aliivibrio finisterrensis LMG 23869 (type strain).</title>
        <authorList>
            <person name="Bowman J.P."/>
        </authorList>
    </citation>
    <scope>NUCLEOTIDE SEQUENCE [LARGE SCALE GENOMIC DNA]</scope>
    <source>
        <strain evidence="1 2">LMG 23869</strain>
    </source>
</reference>